<reference evidence="5" key="1">
    <citation type="journal article" date="2017" name="Proc. Natl. Acad. Sci. U.S.A.">
        <title>Simulation of Deepwater Horizon oil plume reveals substrate specialization within a complex community of hydrocarbon-degraders.</title>
        <authorList>
            <person name="Hu P."/>
            <person name="Dubinsky E.A."/>
            <person name="Probst A.J."/>
            <person name="Wang J."/>
            <person name="Sieber C.M.K."/>
            <person name="Tom L.M."/>
            <person name="Gardinali P."/>
            <person name="Banfield J.F."/>
            <person name="Atlas R.M."/>
            <person name="Andersen G.L."/>
        </authorList>
    </citation>
    <scope>NUCLEOTIDE SEQUENCE [LARGE SCALE GENOMIC DNA]</scope>
</reference>
<comment type="catalytic activity">
    <reaction evidence="1">
        <text>ATP + protein L-histidine = ADP + protein N-phospho-L-histidine.</text>
        <dbReference type="EC" id="2.7.13.3"/>
    </reaction>
</comment>
<feature type="domain" description="Signal transduction histidine kinase dimerisation/phosphoacceptor" evidence="3">
    <location>
        <begin position="308"/>
        <end position="374"/>
    </location>
</feature>
<dbReference type="AlphaFoldDB" id="A0A1Y5FA52"/>
<dbReference type="Gene3D" id="1.10.287.130">
    <property type="match status" value="1"/>
</dbReference>
<dbReference type="InterPro" id="IPR003661">
    <property type="entry name" value="HisK_dim/P_dom"/>
</dbReference>
<dbReference type="GO" id="GO:0000155">
    <property type="term" value="F:phosphorelay sensor kinase activity"/>
    <property type="evidence" value="ECO:0007669"/>
    <property type="project" value="InterPro"/>
</dbReference>
<evidence type="ECO:0000313" key="4">
    <source>
        <dbReference type="EMBL" id="OUR96381.1"/>
    </source>
</evidence>
<dbReference type="Pfam" id="PF00512">
    <property type="entry name" value="HisKA"/>
    <property type="match status" value="1"/>
</dbReference>
<dbReference type="Proteomes" id="UP000196531">
    <property type="component" value="Unassembled WGS sequence"/>
</dbReference>
<gene>
    <name evidence="4" type="ORF">A9Q84_08495</name>
</gene>
<evidence type="ECO:0000259" key="3">
    <source>
        <dbReference type="SMART" id="SM00388"/>
    </source>
</evidence>
<proteinExistence type="predicted"/>
<accession>A0A1Y5FA52</accession>
<organism evidence="4 5">
    <name type="scientific">Halobacteriovorax marinus</name>
    <dbReference type="NCBI Taxonomy" id="97084"/>
    <lineage>
        <taxon>Bacteria</taxon>
        <taxon>Pseudomonadati</taxon>
        <taxon>Bdellovibrionota</taxon>
        <taxon>Bacteriovoracia</taxon>
        <taxon>Bacteriovoracales</taxon>
        <taxon>Halobacteriovoraceae</taxon>
        <taxon>Halobacteriovorax</taxon>
    </lineage>
</organism>
<dbReference type="SMART" id="SM00388">
    <property type="entry name" value="HisKA"/>
    <property type="match status" value="1"/>
</dbReference>
<sequence length="505" mass="58211">MNLKEYSSDISDPIVHEIFTESGWRKTLNSSLKISSEEDSSFDEWQVVLKGTTNREKVIVIPEFSKMYLDYVLNLVEKSFQHDYWNNLLIEESTMFDSFLKDKLTSYNDFPLNESLAFLSTWGDIFEPSEQDKVSYFLLSISDVEACVLTYDELVLNGEFLKYKKILRAHSKMSNIFYCFKHDFEVEDDFKLLLTILLIYQDQKQEKEVFEKYSKSDWEIILNSLTYPTCLVSLNGELVLHNSSFSSLGLYAKDCLKLKNEETFEQSDKIYKVLKTSQRVRGRDYESFVFISDGNLQREGNINISSEELGIISGSIAHELNNPLAGILAALTLLKMEDDIGDESQSLLQDMEVGAIRCKKLIEVFLGFSRLDPTRSQFDTLESSLEQSLHLLRSRMVESNLKMNVQYKKEELFSKPLNNSIAAMIFYLILSDGFTLGHHQKLLMSDLNKIEVSVIEKSHEMSFVFFPEVKLFDQLLSSKLLLHLVNLLGLEMQGADNKIIIKLNS</sequence>
<dbReference type="CDD" id="cd00082">
    <property type="entry name" value="HisKA"/>
    <property type="match status" value="1"/>
</dbReference>
<evidence type="ECO:0000256" key="1">
    <source>
        <dbReference type="ARBA" id="ARBA00000085"/>
    </source>
</evidence>
<name>A0A1Y5FA52_9BACT</name>
<comment type="caution">
    <text evidence="4">The sequence shown here is derived from an EMBL/GenBank/DDBJ whole genome shotgun (WGS) entry which is preliminary data.</text>
</comment>
<evidence type="ECO:0000256" key="2">
    <source>
        <dbReference type="ARBA" id="ARBA00012438"/>
    </source>
</evidence>
<protein>
    <recommendedName>
        <fullName evidence="2">histidine kinase</fullName>
        <ecNumber evidence="2">2.7.13.3</ecNumber>
    </recommendedName>
</protein>
<dbReference type="SUPFAM" id="SSF47384">
    <property type="entry name" value="Homodimeric domain of signal transducing histidine kinase"/>
    <property type="match status" value="1"/>
</dbReference>
<evidence type="ECO:0000313" key="5">
    <source>
        <dbReference type="Proteomes" id="UP000196531"/>
    </source>
</evidence>
<dbReference type="InterPro" id="IPR036097">
    <property type="entry name" value="HisK_dim/P_sf"/>
</dbReference>
<dbReference type="EC" id="2.7.13.3" evidence="2"/>
<dbReference type="EMBL" id="MAAO01000006">
    <property type="protein sequence ID" value="OUR96381.1"/>
    <property type="molecule type" value="Genomic_DNA"/>
</dbReference>